<evidence type="ECO:0000313" key="3">
    <source>
        <dbReference type="EMBL" id="NVN31861.1"/>
    </source>
</evidence>
<gene>
    <name evidence="2" type="ORF">FHR90_000401</name>
    <name evidence="3" type="ORF">HUK83_16160</name>
</gene>
<organism evidence="2 4">
    <name type="scientific">Endobacter medicaginis</name>
    <dbReference type="NCBI Taxonomy" id="1181271"/>
    <lineage>
        <taxon>Bacteria</taxon>
        <taxon>Pseudomonadati</taxon>
        <taxon>Pseudomonadota</taxon>
        <taxon>Alphaproteobacteria</taxon>
        <taxon>Acetobacterales</taxon>
        <taxon>Acetobacteraceae</taxon>
        <taxon>Endobacter</taxon>
    </lineage>
</organism>
<evidence type="ECO:0000313" key="4">
    <source>
        <dbReference type="Proteomes" id="UP000557688"/>
    </source>
</evidence>
<dbReference type="Pfam" id="PF05368">
    <property type="entry name" value="NmrA"/>
    <property type="match status" value="1"/>
</dbReference>
<dbReference type="PANTHER" id="PTHR43162:SF1">
    <property type="entry name" value="PRESTALK A DIFFERENTIATION PROTEIN A"/>
    <property type="match status" value="1"/>
</dbReference>
<reference evidence="2 4" key="2">
    <citation type="submission" date="2020-08" db="EMBL/GenBank/DDBJ databases">
        <title>Genomic Encyclopedia of Type Strains, Phase III (KMG-III): the genomes of soil and plant-associated and newly described type strains.</title>
        <authorList>
            <person name="Whitman W."/>
        </authorList>
    </citation>
    <scope>NUCLEOTIDE SEQUENCE [LARGE SCALE GENOMIC DNA]</scope>
    <source>
        <strain evidence="2 4">CECT 8088</strain>
    </source>
</reference>
<dbReference type="InterPro" id="IPR051604">
    <property type="entry name" value="Ergot_Alk_Oxidoreductase"/>
</dbReference>
<dbReference type="AlphaFoldDB" id="A0A839UVD3"/>
<dbReference type="SUPFAM" id="SSF51735">
    <property type="entry name" value="NAD(P)-binding Rossmann-fold domains"/>
    <property type="match status" value="1"/>
</dbReference>
<protein>
    <submittedName>
        <fullName evidence="3">NmrA/HSCARG family protein</fullName>
    </submittedName>
</protein>
<sequence length="295" mass="31539">MTILVTGATGLIGREVLDALRARSTTTALRALTRDPAAARLPDEVAAIAGDLADPVGFEAALDGVDTLFLLVPNIADELTQAMLALDAARRAKVKGIVYLSVFGADNAEYADLPHFASKGTVERMIEALDLPVTILRPAYFIQNDAGMRDALTGPGLYPMPIGERGLSMVDTRDIGEAAAVELLRRDTAPGTLPRETYALVGPEALTGPALAALWGEVLGREVRYGGDDLDGFEARLRQTMPNWLARDLRLMCVRYQSAGAVAGPQDIARLTALLGHPPRSYRAFAAEMARSWVG</sequence>
<dbReference type="RefSeq" id="WP_176626456.1">
    <property type="nucleotide sequence ID" value="NZ_JABXXQ010000528.1"/>
</dbReference>
<dbReference type="EMBL" id="JACHXV010000001">
    <property type="protein sequence ID" value="MBB3172595.1"/>
    <property type="molecule type" value="Genomic_DNA"/>
</dbReference>
<dbReference type="Gene3D" id="3.90.25.10">
    <property type="entry name" value="UDP-galactose 4-epimerase, domain 1"/>
    <property type="match status" value="1"/>
</dbReference>
<accession>A0A839UVD3</accession>
<keyword evidence="4" id="KW-1185">Reference proteome</keyword>
<dbReference type="Proteomes" id="UP000557688">
    <property type="component" value="Unassembled WGS sequence"/>
</dbReference>
<dbReference type="CDD" id="cd05251">
    <property type="entry name" value="NmrA_like_SDR_a"/>
    <property type="match status" value="1"/>
</dbReference>
<dbReference type="InterPro" id="IPR008030">
    <property type="entry name" value="NmrA-like"/>
</dbReference>
<evidence type="ECO:0000259" key="1">
    <source>
        <dbReference type="Pfam" id="PF05368"/>
    </source>
</evidence>
<comment type="caution">
    <text evidence="2">The sequence shown here is derived from an EMBL/GenBank/DDBJ whole genome shotgun (WGS) entry which is preliminary data.</text>
</comment>
<dbReference type="EMBL" id="JABXXQ010000528">
    <property type="protein sequence ID" value="NVN31861.1"/>
    <property type="molecule type" value="Genomic_DNA"/>
</dbReference>
<dbReference type="Gene3D" id="3.40.50.720">
    <property type="entry name" value="NAD(P)-binding Rossmann-like Domain"/>
    <property type="match status" value="1"/>
</dbReference>
<reference evidence="3 5" key="1">
    <citation type="submission" date="2020-06" db="EMBL/GenBank/DDBJ databases">
        <title>Description of novel acetic acid bacteria.</title>
        <authorList>
            <person name="Sombolestani A."/>
        </authorList>
    </citation>
    <scope>NUCLEOTIDE SEQUENCE [LARGE SCALE GENOMIC DNA]</scope>
    <source>
        <strain evidence="3 5">LMG 26838</strain>
    </source>
</reference>
<dbReference type="Proteomes" id="UP000565205">
    <property type="component" value="Unassembled WGS sequence"/>
</dbReference>
<evidence type="ECO:0000313" key="2">
    <source>
        <dbReference type="EMBL" id="MBB3172595.1"/>
    </source>
</evidence>
<feature type="domain" description="NmrA-like" evidence="1">
    <location>
        <begin position="2"/>
        <end position="226"/>
    </location>
</feature>
<evidence type="ECO:0000313" key="5">
    <source>
        <dbReference type="Proteomes" id="UP000565205"/>
    </source>
</evidence>
<proteinExistence type="predicted"/>
<dbReference type="PANTHER" id="PTHR43162">
    <property type="match status" value="1"/>
</dbReference>
<name>A0A839UVD3_9PROT</name>
<dbReference type="InterPro" id="IPR036291">
    <property type="entry name" value="NAD(P)-bd_dom_sf"/>
</dbReference>